<feature type="transmembrane region" description="Helical" evidence="1">
    <location>
        <begin position="54"/>
        <end position="76"/>
    </location>
</feature>
<keyword evidence="1" id="KW-1133">Transmembrane helix</keyword>
<feature type="transmembrane region" description="Helical" evidence="1">
    <location>
        <begin position="150"/>
        <end position="176"/>
    </location>
</feature>
<dbReference type="EMBL" id="NZBD01000003">
    <property type="protein sequence ID" value="MAG17939.1"/>
    <property type="molecule type" value="Genomic_DNA"/>
</dbReference>
<keyword evidence="1" id="KW-0472">Membrane</keyword>
<evidence type="ECO:0000313" key="2">
    <source>
        <dbReference type="EMBL" id="MAG17939.1"/>
    </source>
</evidence>
<gene>
    <name evidence="2" type="ORF">CL944_00525</name>
</gene>
<feature type="transmembrane region" description="Helical" evidence="1">
    <location>
        <begin position="96"/>
        <end position="129"/>
    </location>
</feature>
<proteinExistence type="predicted"/>
<sequence>MSLNPLENLLFSVIGLLQGSIIIAVPVFILVLFGQELREKIEEETKKSWVTTTFITTIIMVYILLLITYFFPFIIASQEIGLGEVPSIFAPDPVTLLISFIAGVLWVGVVTIVVSLLLMPFEFVGAYVHEVVSKKLGKKPEWLKLAITSYLTSVFASAIILFLVPEAITGVFYFLYYGF</sequence>
<organism evidence="2 3">
    <name type="scientific">Candidatus Iainarchaeum sp</name>
    <dbReference type="NCBI Taxonomy" id="3101447"/>
    <lineage>
        <taxon>Archaea</taxon>
        <taxon>Candidatus Iainarchaeota</taxon>
        <taxon>Candidatus Iainarchaeia</taxon>
        <taxon>Candidatus Iainarchaeales</taxon>
        <taxon>Candidatus Iainarchaeaceae</taxon>
        <taxon>Candidatus Iainarchaeum</taxon>
    </lineage>
</organism>
<dbReference type="AlphaFoldDB" id="A0A2D6LP15"/>
<dbReference type="Proteomes" id="UP000226712">
    <property type="component" value="Unassembled WGS sequence"/>
</dbReference>
<evidence type="ECO:0000313" key="3">
    <source>
        <dbReference type="Proteomes" id="UP000226712"/>
    </source>
</evidence>
<reference evidence="3" key="1">
    <citation type="submission" date="2017-09" db="EMBL/GenBank/DDBJ databases">
        <title>The Reconstruction of 2,631 Draft Metagenome-Assembled Genomes from the Global Oceans.</title>
        <authorList>
            <person name="Tully B.J."/>
            <person name="Graham E.D."/>
            <person name="Heidelberg J.F."/>
        </authorList>
    </citation>
    <scope>NUCLEOTIDE SEQUENCE [LARGE SCALE GENOMIC DNA]</scope>
</reference>
<protein>
    <submittedName>
        <fullName evidence="2">Uncharacterized protein</fullName>
    </submittedName>
</protein>
<keyword evidence="1" id="KW-0812">Transmembrane</keyword>
<accession>A0A2D6LP15</accession>
<comment type="caution">
    <text evidence="2">The sequence shown here is derived from an EMBL/GenBank/DDBJ whole genome shotgun (WGS) entry which is preliminary data.</text>
</comment>
<feature type="transmembrane region" description="Helical" evidence="1">
    <location>
        <begin position="12"/>
        <end position="33"/>
    </location>
</feature>
<evidence type="ECO:0000256" key="1">
    <source>
        <dbReference type="SAM" id="Phobius"/>
    </source>
</evidence>
<name>A0A2D6LP15_9ARCH</name>